<comment type="caution">
    <text evidence="7">The sequence shown here is derived from an EMBL/GenBank/DDBJ whole genome shotgun (WGS) entry which is preliminary data.</text>
</comment>
<evidence type="ECO:0000313" key="8">
    <source>
        <dbReference type="Proteomes" id="UP000322873"/>
    </source>
</evidence>
<dbReference type="InterPro" id="IPR013154">
    <property type="entry name" value="ADH-like_N"/>
</dbReference>
<sequence>MEIGAGVTGFQIGQRAVVQPIIADDTCAACKRGLENVCYSGGFVGLSGWGGGLSGAVSVPSKLVIPLPDHVPLEIGALVEPLAIGWHAVRQSPLTPTSTILILGGGPVGIAIINVLKSTWLRTNNRFRTYNVRQNFAKKFGADVVLDPIGEGEDVIERRVRDLTDGEGVD</sequence>
<keyword evidence="5" id="KW-0560">Oxidoreductase</keyword>
<evidence type="ECO:0000256" key="4">
    <source>
        <dbReference type="ARBA" id="ARBA00022833"/>
    </source>
</evidence>
<dbReference type="GO" id="GO:0046872">
    <property type="term" value="F:metal ion binding"/>
    <property type="evidence" value="ECO:0007669"/>
    <property type="project" value="UniProtKB-KW"/>
</dbReference>
<dbReference type="GO" id="GO:0000721">
    <property type="term" value="F:(R,R)-butanediol dehydrogenase activity"/>
    <property type="evidence" value="ECO:0007669"/>
    <property type="project" value="TreeGrafter"/>
</dbReference>
<dbReference type="SUPFAM" id="SSF50129">
    <property type="entry name" value="GroES-like"/>
    <property type="match status" value="1"/>
</dbReference>
<accession>A0A5M9J3U9</accession>
<gene>
    <name evidence="7" type="ORF">EYC84_011801</name>
</gene>
<dbReference type="GO" id="GO:0034079">
    <property type="term" value="P:butanediol biosynthetic process"/>
    <property type="evidence" value="ECO:0007669"/>
    <property type="project" value="TreeGrafter"/>
</dbReference>
<evidence type="ECO:0000256" key="5">
    <source>
        <dbReference type="ARBA" id="ARBA00023002"/>
    </source>
</evidence>
<dbReference type="EMBL" id="VICG01000016">
    <property type="protein sequence ID" value="KAA8563784.1"/>
    <property type="molecule type" value="Genomic_DNA"/>
</dbReference>
<comment type="similarity">
    <text evidence="2">Belongs to the zinc-containing alcohol dehydrogenase family.</text>
</comment>
<dbReference type="Gene3D" id="3.40.50.720">
    <property type="entry name" value="NAD(P)-binding Rossmann-like Domain"/>
    <property type="match status" value="1"/>
</dbReference>
<organism evidence="7 8">
    <name type="scientific">Monilinia fructicola</name>
    <name type="common">Brown rot fungus</name>
    <name type="synonym">Ciboria fructicola</name>
    <dbReference type="NCBI Taxonomy" id="38448"/>
    <lineage>
        <taxon>Eukaryota</taxon>
        <taxon>Fungi</taxon>
        <taxon>Dikarya</taxon>
        <taxon>Ascomycota</taxon>
        <taxon>Pezizomycotina</taxon>
        <taxon>Leotiomycetes</taxon>
        <taxon>Helotiales</taxon>
        <taxon>Sclerotiniaceae</taxon>
        <taxon>Monilinia</taxon>
    </lineage>
</organism>
<dbReference type="GO" id="GO:0005737">
    <property type="term" value="C:cytoplasm"/>
    <property type="evidence" value="ECO:0007669"/>
    <property type="project" value="TreeGrafter"/>
</dbReference>
<feature type="domain" description="Alcohol dehydrogenase-like N-terminal" evidence="6">
    <location>
        <begin position="2"/>
        <end position="69"/>
    </location>
</feature>
<reference evidence="7 8" key="1">
    <citation type="submission" date="2019-06" db="EMBL/GenBank/DDBJ databases">
        <title>Genome Sequence of the Brown Rot Fungal Pathogen Monilinia fructicola.</title>
        <authorList>
            <person name="De Miccolis Angelini R.M."/>
            <person name="Landi L."/>
            <person name="Abate D."/>
            <person name="Pollastro S."/>
            <person name="Romanazzi G."/>
            <person name="Faretra F."/>
        </authorList>
    </citation>
    <scope>NUCLEOTIDE SEQUENCE [LARGE SCALE GENOMIC DNA]</scope>
    <source>
        <strain evidence="7 8">Mfrc123</strain>
    </source>
</reference>
<keyword evidence="3" id="KW-0479">Metal-binding</keyword>
<dbReference type="InterPro" id="IPR011032">
    <property type="entry name" value="GroES-like_sf"/>
</dbReference>
<dbReference type="InterPro" id="IPR036291">
    <property type="entry name" value="NAD(P)-bd_dom_sf"/>
</dbReference>
<dbReference type="PANTHER" id="PTHR43161:SF23">
    <property type="entry name" value="(R,R)-BUTANEDIOL DEHYDROGENASE-RELATED"/>
    <property type="match status" value="1"/>
</dbReference>
<dbReference type="PANTHER" id="PTHR43161">
    <property type="entry name" value="SORBITOL DEHYDROGENASE"/>
    <property type="match status" value="1"/>
</dbReference>
<comment type="cofactor">
    <cofactor evidence="1">
        <name>Zn(2+)</name>
        <dbReference type="ChEBI" id="CHEBI:29105"/>
    </cofactor>
</comment>
<evidence type="ECO:0000256" key="1">
    <source>
        <dbReference type="ARBA" id="ARBA00001947"/>
    </source>
</evidence>
<keyword evidence="4" id="KW-0862">Zinc</keyword>
<keyword evidence="8" id="KW-1185">Reference proteome</keyword>
<evidence type="ECO:0000313" key="7">
    <source>
        <dbReference type="EMBL" id="KAA8563784.1"/>
    </source>
</evidence>
<protein>
    <recommendedName>
        <fullName evidence="6">Alcohol dehydrogenase-like N-terminal domain-containing protein</fullName>
    </recommendedName>
</protein>
<dbReference type="AlphaFoldDB" id="A0A5M9J3U9"/>
<dbReference type="Gene3D" id="3.90.180.10">
    <property type="entry name" value="Medium-chain alcohol dehydrogenases, catalytic domain"/>
    <property type="match status" value="1"/>
</dbReference>
<name>A0A5M9J3U9_MONFR</name>
<dbReference type="VEuPathDB" id="FungiDB:MFRU_024g00290"/>
<evidence type="ECO:0000256" key="2">
    <source>
        <dbReference type="ARBA" id="ARBA00008072"/>
    </source>
</evidence>
<dbReference type="SUPFAM" id="SSF51735">
    <property type="entry name" value="NAD(P)-binding Rossmann-fold domains"/>
    <property type="match status" value="1"/>
</dbReference>
<dbReference type="Pfam" id="PF08240">
    <property type="entry name" value="ADH_N"/>
    <property type="match status" value="1"/>
</dbReference>
<evidence type="ECO:0000256" key="3">
    <source>
        <dbReference type="ARBA" id="ARBA00022723"/>
    </source>
</evidence>
<evidence type="ECO:0000259" key="6">
    <source>
        <dbReference type="Pfam" id="PF08240"/>
    </source>
</evidence>
<dbReference type="Proteomes" id="UP000322873">
    <property type="component" value="Unassembled WGS sequence"/>
</dbReference>
<proteinExistence type="inferred from homology"/>